<proteinExistence type="predicted"/>
<protein>
    <submittedName>
        <fullName evidence="2">Uncharacterized protein</fullName>
    </submittedName>
</protein>
<reference evidence="3" key="1">
    <citation type="submission" date="2017-02" db="EMBL/GenBank/DDBJ databases">
        <authorList>
            <person name="Tafer H."/>
            <person name="Lopandic K."/>
        </authorList>
    </citation>
    <scope>NUCLEOTIDE SEQUENCE [LARGE SCALE GENOMIC DNA]</scope>
    <source>
        <strain evidence="3">CBS 366.77</strain>
    </source>
</reference>
<keyword evidence="3" id="KW-1185">Reference proteome</keyword>
<dbReference type="EMBL" id="MVGC01000130">
    <property type="protein sequence ID" value="RJE23223.1"/>
    <property type="molecule type" value="Genomic_DNA"/>
</dbReference>
<accession>A0A3A2ZLP6</accession>
<evidence type="ECO:0000313" key="2">
    <source>
        <dbReference type="EMBL" id="RJE23223.1"/>
    </source>
</evidence>
<sequence length="67" mass="7405">MSHSPYYTSQRHSYSSWPCSVEIPSASRAYTTTVPQASPNVEATKKTAPSKPKPERSGLNNNPLRRA</sequence>
<gene>
    <name evidence="2" type="ORF">PHISCL_04427</name>
</gene>
<comment type="caution">
    <text evidence="2">The sequence shown here is derived from an EMBL/GenBank/DDBJ whole genome shotgun (WGS) entry which is preliminary data.</text>
</comment>
<organism evidence="2 3">
    <name type="scientific">Aspergillus sclerotialis</name>
    <dbReference type="NCBI Taxonomy" id="2070753"/>
    <lineage>
        <taxon>Eukaryota</taxon>
        <taxon>Fungi</taxon>
        <taxon>Dikarya</taxon>
        <taxon>Ascomycota</taxon>
        <taxon>Pezizomycotina</taxon>
        <taxon>Eurotiomycetes</taxon>
        <taxon>Eurotiomycetidae</taxon>
        <taxon>Eurotiales</taxon>
        <taxon>Aspergillaceae</taxon>
        <taxon>Aspergillus</taxon>
        <taxon>Aspergillus subgen. Polypaecilum</taxon>
    </lineage>
</organism>
<name>A0A3A2ZLP6_9EURO</name>
<evidence type="ECO:0000313" key="3">
    <source>
        <dbReference type="Proteomes" id="UP000266188"/>
    </source>
</evidence>
<evidence type="ECO:0000256" key="1">
    <source>
        <dbReference type="SAM" id="MobiDB-lite"/>
    </source>
</evidence>
<dbReference type="AlphaFoldDB" id="A0A3A2ZLP6"/>
<dbReference type="Proteomes" id="UP000266188">
    <property type="component" value="Unassembled WGS sequence"/>
</dbReference>
<feature type="compositionally biased region" description="Polar residues" evidence="1">
    <location>
        <begin position="58"/>
        <end position="67"/>
    </location>
</feature>
<feature type="region of interest" description="Disordered" evidence="1">
    <location>
        <begin position="33"/>
        <end position="67"/>
    </location>
</feature>